<dbReference type="STRING" id="121845.A0A1S3DAM7"/>
<evidence type="ECO:0000313" key="9">
    <source>
        <dbReference type="RefSeq" id="XP_008477781.1"/>
    </source>
</evidence>
<gene>
    <name evidence="9" type="primary">LOC103514660</name>
</gene>
<keyword evidence="4" id="KW-0460">Magnesium</keyword>
<feature type="signal peptide" evidence="7">
    <location>
        <begin position="1"/>
        <end position="18"/>
    </location>
</feature>
<keyword evidence="5" id="KW-0007">Acetylation</keyword>
<dbReference type="RefSeq" id="XP_008477781.1">
    <property type="nucleotide sequence ID" value="XM_008479559.3"/>
</dbReference>
<evidence type="ECO:0000256" key="5">
    <source>
        <dbReference type="ARBA" id="ARBA00022990"/>
    </source>
</evidence>
<evidence type="ECO:0000256" key="2">
    <source>
        <dbReference type="ARBA" id="ARBA00022723"/>
    </source>
</evidence>
<feature type="chain" id="PRO_5010313649" description="5'-nucleotidase domain-containing protein 1" evidence="7">
    <location>
        <begin position="19"/>
        <end position="493"/>
    </location>
</feature>
<dbReference type="AlphaFoldDB" id="A0A1S3DAM7"/>
<evidence type="ECO:0000256" key="7">
    <source>
        <dbReference type="SAM" id="SignalP"/>
    </source>
</evidence>
<keyword evidence="2" id="KW-0479">Metal-binding</keyword>
<dbReference type="PaxDb" id="121845-A0A1S3DAM7"/>
<organism evidence="8 9">
    <name type="scientific">Diaphorina citri</name>
    <name type="common">Asian citrus psyllid</name>
    <dbReference type="NCBI Taxonomy" id="121845"/>
    <lineage>
        <taxon>Eukaryota</taxon>
        <taxon>Metazoa</taxon>
        <taxon>Ecdysozoa</taxon>
        <taxon>Arthropoda</taxon>
        <taxon>Hexapoda</taxon>
        <taxon>Insecta</taxon>
        <taxon>Pterygota</taxon>
        <taxon>Neoptera</taxon>
        <taxon>Paraneoptera</taxon>
        <taxon>Hemiptera</taxon>
        <taxon>Sternorrhyncha</taxon>
        <taxon>Psylloidea</taxon>
        <taxon>Psyllidae</taxon>
        <taxon>Diaphorininae</taxon>
        <taxon>Diaphorina</taxon>
    </lineage>
</organism>
<dbReference type="FunFam" id="3.40.50.1000:FF:000086">
    <property type="entry name" value="LD24878p"/>
    <property type="match status" value="1"/>
</dbReference>
<name>A0A1S3DAM7_DIACI</name>
<dbReference type="Gene3D" id="3.40.50.1000">
    <property type="entry name" value="HAD superfamily/HAD-like"/>
    <property type="match status" value="1"/>
</dbReference>
<dbReference type="Pfam" id="PF05761">
    <property type="entry name" value="5_nucleotid"/>
    <property type="match status" value="1"/>
</dbReference>
<dbReference type="KEGG" id="dci:103514660"/>
<dbReference type="SUPFAM" id="SSF56784">
    <property type="entry name" value="HAD-like"/>
    <property type="match status" value="1"/>
</dbReference>
<dbReference type="PANTHER" id="PTHR12103">
    <property type="entry name" value="5'-NUCLEOTIDASE DOMAIN-CONTAINING"/>
    <property type="match status" value="1"/>
</dbReference>
<dbReference type="InterPro" id="IPR008380">
    <property type="entry name" value="HAD-SF_hydro_IG_5-nucl"/>
</dbReference>
<protein>
    <recommendedName>
        <fullName evidence="6">5'-nucleotidase domain-containing protein 1</fullName>
    </recommendedName>
</protein>
<evidence type="ECO:0000256" key="1">
    <source>
        <dbReference type="ARBA" id="ARBA00009589"/>
    </source>
</evidence>
<reference evidence="9" key="1">
    <citation type="submission" date="2025-08" db="UniProtKB">
        <authorList>
            <consortium name="RefSeq"/>
        </authorList>
    </citation>
    <scope>IDENTIFICATION</scope>
</reference>
<dbReference type="InterPro" id="IPR036412">
    <property type="entry name" value="HAD-like_sf"/>
</dbReference>
<dbReference type="InterPro" id="IPR023214">
    <property type="entry name" value="HAD_sf"/>
</dbReference>
<sequence length="493" mass="56582">MFFVIPTLLLVKTPILECAKIACLATHCSLRFVNSATDKNKGANYSATLNKKIVPSYIPKMAKTFCLDDYDAIGFDLDNTLATYNLKNLLEMEYNCLAEYLVEEKGYKEEVLMKPFNEKSTDFIQRGLIVDSQRGNLLKLDYSGKIVKVAHGLSFLTPEDIKKTYGEHLTWEVTNEFVKDFLATWNGPLSEKMRTFLDYFDMPASLIFARAVEEIDKQNDGRPVESYTVYNDIVDGFNFMFTPAHFAENKGKFFPLIKQHPDKYYKKCSPHVLEWLKELKAKNKILFVLTGSYIDFANHTATTCLGDDWKQYFDFIGYFSKKPGFFTGVNRPFLRLNNLKEKDEILSTELKSGQCFSQGNWDGLIEAMKKSLNKTDIKPLYIGDNFIQDLYTPSKYTHCDTVAVCEEQSAEGFPTKEHPDSSYLKSNLWDSYFYTSNSSEGKTPTIWSDILKKHCKICVPSISYLASEPINKKYSTFNDEDSNFSTDGFYPTR</sequence>
<accession>A0A1S3DAM7</accession>
<dbReference type="PANTHER" id="PTHR12103:SF38">
    <property type="entry name" value="5'-NUCLEOTIDASE DOMAIN-CONTAINING PROTEIN 1"/>
    <property type="match status" value="1"/>
</dbReference>
<dbReference type="GO" id="GO:0008253">
    <property type="term" value="F:5'-nucleotidase activity"/>
    <property type="evidence" value="ECO:0007669"/>
    <property type="project" value="TreeGrafter"/>
</dbReference>
<comment type="similarity">
    <text evidence="1">Belongs to the 5'(3')-deoxyribonucleotidase family.</text>
</comment>
<dbReference type="GeneID" id="103514660"/>
<evidence type="ECO:0000313" key="8">
    <source>
        <dbReference type="Proteomes" id="UP000079169"/>
    </source>
</evidence>
<dbReference type="Proteomes" id="UP000079169">
    <property type="component" value="Unplaced"/>
</dbReference>
<keyword evidence="3" id="KW-0378">Hydrolase</keyword>
<evidence type="ECO:0000256" key="3">
    <source>
        <dbReference type="ARBA" id="ARBA00022801"/>
    </source>
</evidence>
<keyword evidence="7" id="KW-0732">Signal</keyword>
<dbReference type="OMA" id="ICSNPYG"/>
<dbReference type="GO" id="GO:0046872">
    <property type="term" value="F:metal ion binding"/>
    <property type="evidence" value="ECO:0007669"/>
    <property type="project" value="UniProtKB-KW"/>
</dbReference>
<evidence type="ECO:0000256" key="4">
    <source>
        <dbReference type="ARBA" id="ARBA00022842"/>
    </source>
</evidence>
<evidence type="ECO:0000256" key="6">
    <source>
        <dbReference type="ARBA" id="ARBA00069357"/>
    </source>
</evidence>
<proteinExistence type="inferred from homology"/>
<keyword evidence="8" id="KW-1185">Reference proteome</keyword>